<feature type="transmembrane region" description="Helical" evidence="1">
    <location>
        <begin position="6"/>
        <end position="29"/>
    </location>
</feature>
<reference evidence="2" key="1">
    <citation type="submission" date="2021-03" db="EMBL/GenBank/DDBJ databases">
        <title>Whole genome shotgun sequence of Actinoplanes auranticolor NBRC 12245.</title>
        <authorList>
            <person name="Komaki H."/>
            <person name="Tamura T."/>
        </authorList>
    </citation>
    <scope>NUCLEOTIDE SEQUENCE</scope>
    <source>
        <strain evidence="2">NBRC 12245</strain>
    </source>
</reference>
<proteinExistence type="predicted"/>
<gene>
    <name evidence="2" type="ORF">Aau02nite_19480</name>
</gene>
<evidence type="ECO:0000256" key="1">
    <source>
        <dbReference type="SAM" id="Phobius"/>
    </source>
</evidence>
<sequence>MSVTSFPVALWIELLAAGLGGLQGALFAAGERHRRIDVLGVIVIGLAGSRSSWDCSAGRPALRLDLSRAVRIPAGAMTPYHLCTGDNGSSFLPSDGEVEIHAG</sequence>
<name>A0A919S8V1_9ACTN</name>
<dbReference type="AlphaFoldDB" id="A0A919S8V1"/>
<keyword evidence="3" id="KW-1185">Reference proteome</keyword>
<evidence type="ECO:0000313" key="3">
    <source>
        <dbReference type="Proteomes" id="UP000681340"/>
    </source>
</evidence>
<dbReference type="RefSeq" id="WP_212988009.1">
    <property type="nucleotide sequence ID" value="NZ_BAABEA010000009.1"/>
</dbReference>
<accession>A0A919S8V1</accession>
<keyword evidence="1" id="KW-1133">Transmembrane helix</keyword>
<comment type="caution">
    <text evidence="2">The sequence shown here is derived from an EMBL/GenBank/DDBJ whole genome shotgun (WGS) entry which is preliminary data.</text>
</comment>
<protein>
    <submittedName>
        <fullName evidence="2">Uncharacterized protein</fullName>
    </submittedName>
</protein>
<dbReference type="Proteomes" id="UP000681340">
    <property type="component" value="Unassembled WGS sequence"/>
</dbReference>
<evidence type="ECO:0000313" key="2">
    <source>
        <dbReference type="EMBL" id="GIM65753.1"/>
    </source>
</evidence>
<keyword evidence="1" id="KW-0472">Membrane</keyword>
<dbReference type="EMBL" id="BOQL01000018">
    <property type="protein sequence ID" value="GIM65753.1"/>
    <property type="molecule type" value="Genomic_DNA"/>
</dbReference>
<organism evidence="2 3">
    <name type="scientific">Actinoplanes auranticolor</name>
    <dbReference type="NCBI Taxonomy" id="47988"/>
    <lineage>
        <taxon>Bacteria</taxon>
        <taxon>Bacillati</taxon>
        <taxon>Actinomycetota</taxon>
        <taxon>Actinomycetes</taxon>
        <taxon>Micromonosporales</taxon>
        <taxon>Micromonosporaceae</taxon>
        <taxon>Actinoplanes</taxon>
    </lineage>
</organism>
<keyword evidence="1" id="KW-0812">Transmembrane</keyword>